<evidence type="ECO:0000259" key="2">
    <source>
        <dbReference type="PROSITE" id="PS50001"/>
    </source>
</evidence>
<comment type="caution">
    <text evidence="3">The sequence shown here is derived from an EMBL/GenBank/DDBJ whole genome shotgun (WGS) entry which is preliminary data.</text>
</comment>
<dbReference type="PANTHER" id="PTHR15832">
    <property type="entry name" value="SHC (SRC HOMOLOGY DOMAIN C-TERMINAL) ADAPTOR HOMOLOG"/>
    <property type="match status" value="1"/>
</dbReference>
<dbReference type="CDD" id="cd00173">
    <property type="entry name" value="SH2"/>
    <property type="match status" value="1"/>
</dbReference>
<reference evidence="3" key="1">
    <citation type="submission" date="2021-02" db="EMBL/GenBank/DDBJ databases">
        <authorList>
            <person name="Nowell W R."/>
        </authorList>
    </citation>
    <scope>NUCLEOTIDE SEQUENCE</scope>
    <source>
        <strain evidence="3">Ploen Becks lab</strain>
    </source>
</reference>
<dbReference type="Proteomes" id="UP000663879">
    <property type="component" value="Unassembled WGS sequence"/>
</dbReference>
<dbReference type="AlphaFoldDB" id="A0A813SJB5"/>
<evidence type="ECO:0000313" key="3">
    <source>
        <dbReference type="EMBL" id="CAF0797834.1"/>
    </source>
</evidence>
<evidence type="ECO:0000256" key="1">
    <source>
        <dbReference type="PROSITE-ProRule" id="PRU00191"/>
    </source>
</evidence>
<organism evidence="3 4">
    <name type="scientific">Brachionus calyciflorus</name>
    <dbReference type="NCBI Taxonomy" id="104777"/>
    <lineage>
        <taxon>Eukaryota</taxon>
        <taxon>Metazoa</taxon>
        <taxon>Spiralia</taxon>
        <taxon>Gnathifera</taxon>
        <taxon>Rotifera</taxon>
        <taxon>Eurotatoria</taxon>
        <taxon>Monogononta</taxon>
        <taxon>Pseudotrocha</taxon>
        <taxon>Ploima</taxon>
        <taxon>Brachionidae</taxon>
        <taxon>Brachionus</taxon>
    </lineage>
</organism>
<feature type="domain" description="SH2" evidence="2">
    <location>
        <begin position="31"/>
        <end position="111"/>
    </location>
</feature>
<dbReference type="SMART" id="SM00252">
    <property type="entry name" value="SH2"/>
    <property type="match status" value="1"/>
</dbReference>
<dbReference type="PROSITE" id="PS50001">
    <property type="entry name" value="SH2"/>
    <property type="match status" value="1"/>
</dbReference>
<dbReference type="EMBL" id="CAJNOC010000738">
    <property type="protein sequence ID" value="CAF0797834.1"/>
    <property type="molecule type" value="Genomic_DNA"/>
</dbReference>
<dbReference type="SUPFAM" id="SSF55550">
    <property type="entry name" value="SH2 domain"/>
    <property type="match status" value="1"/>
</dbReference>
<dbReference type="Pfam" id="PF00017">
    <property type="entry name" value="SH2"/>
    <property type="match status" value="1"/>
</dbReference>
<dbReference type="OrthoDB" id="10013007at2759"/>
<evidence type="ECO:0000313" key="4">
    <source>
        <dbReference type="Proteomes" id="UP000663879"/>
    </source>
</evidence>
<proteinExistence type="predicted"/>
<name>A0A813SJB5_9BILA</name>
<keyword evidence="4" id="KW-1185">Reference proteome</keyword>
<dbReference type="Gene3D" id="3.30.505.10">
    <property type="entry name" value="SH2 domain"/>
    <property type="match status" value="1"/>
</dbReference>
<dbReference type="PANTHER" id="PTHR15832:SF2">
    <property type="entry name" value="SH2 DOMAIN-CONTAINING PROTEIN"/>
    <property type="match status" value="1"/>
</dbReference>
<accession>A0A813SJB5</accession>
<sequence length="183" mass="21241">MKQSVLQKLKSKFKTSNLVEVEKVNEPMPAWFNEKISREQAEELLMQHQIGLFIVRKSESMTGCYVLSVKVPKFINSNEVSHYLIVRSKKGYCVRGAMHKEFQDIKSLVTHCSFMRDLIPICLNLDYYNENKRKYNEFIYYFNSTTSLNSLSSAHSDFSDLSELDLPPSNSTSKSSEFFDDSF</sequence>
<dbReference type="PRINTS" id="PR00401">
    <property type="entry name" value="SH2DOMAIN"/>
</dbReference>
<dbReference type="InterPro" id="IPR000980">
    <property type="entry name" value="SH2"/>
</dbReference>
<dbReference type="InterPro" id="IPR036860">
    <property type="entry name" value="SH2_dom_sf"/>
</dbReference>
<gene>
    <name evidence="3" type="ORF">OXX778_LOCUS6307</name>
</gene>
<protein>
    <recommendedName>
        <fullName evidence="2">SH2 domain-containing protein</fullName>
    </recommendedName>
</protein>
<keyword evidence="1" id="KW-0727">SH2 domain</keyword>